<evidence type="ECO:0000256" key="5">
    <source>
        <dbReference type="ARBA" id="ARBA00023317"/>
    </source>
</evidence>
<evidence type="ECO:0000256" key="3">
    <source>
        <dbReference type="ARBA" id="ARBA00022679"/>
    </source>
</evidence>
<keyword evidence="5 7" id="KW-0670">Pyruvate</keyword>
<sequence length="372" mass="40055">MEETKKTYLLTPGPLTVPAEIKAEMLRDHSPNAATHMAMTSAIRAYCLEICNGTDTHACVPIQGSATYGVEAGLHTLVPRETSRILVVENGFYGQRLAEIATGARFSVSVLSLPMLPLPTEADIEAALEADPAITHIMICHAETGTGVLNPVAMVADVARRHGKELMIDAVASFGGFPIDAAALDALAIFISPNKCLESVPGVALVVARRDALEASAGRSPAVVLDLHAQWRFMEEKGAWRWTPPTHVVAALAKGCERHRAEGLEARAARYRANWRRLVDGLRQRGFETLLPDEIAAPIIATFKDPADPAYDFRSFYAAMEKRGFIIFPGRLTAAGTFRIGVMGDLDESDMTLVLAAIDESLAEIGVATEPA</sequence>
<keyword evidence="12" id="KW-1185">Reference proteome</keyword>
<comment type="catalytic activity">
    <reaction evidence="6 7">
        <text>(2-aminoethyl)phosphonate + pyruvate = phosphonoacetaldehyde + L-alanine</text>
        <dbReference type="Rhea" id="RHEA:17021"/>
        <dbReference type="ChEBI" id="CHEBI:15361"/>
        <dbReference type="ChEBI" id="CHEBI:57418"/>
        <dbReference type="ChEBI" id="CHEBI:57972"/>
        <dbReference type="ChEBI" id="CHEBI:58383"/>
        <dbReference type="EC" id="2.6.1.37"/>
    </reaction>
</comment>
<keyword evidence="3 7" id="KW-0808">Transferase</keyword>
<name>A0A8B2NKS0_9HYPH</name>
<protein>
    <recommendedName>
        <fullName evidence="7">2-aminoethylphosphonate--pyruvate transaminase</fullName>
        <ecNumber evidence="7">2.6.1.37</ecNumber>
    </recommendedName>
    <alternativeName>
        <fullName evidence="7">2-aminoethylphosphonate aminotransferase</fullName>
    </alternativeName>
    <alternativeName>
        <fullName evidence="7">AEP transaminase</fullName>
        <shortName evidence="7">AEPT</shortName>
    </alternativeName>
</protein>
<dbReference type="InterPro" id="IPR012703">
    <property type="entry name" value="NH2EtPonate_pyrv_transaminase"/>
</dbReference>
<evidence type="ECO:0000256" key="1">
    <source>
        <dbReference type="ARBA" id="ARBA00001933"/>
    </source>
</evidence>
<keyword evidence="2 7" id="KW-0032">Aminotransferase</keyword>
<dbReference type="InterPro" id="IPR015424">
    <property type="entry name" value="PyrdxlP-dep_Trfase"/>
</dbReference>
<dbReference type="EMBL" id="QHHQ01000004">
    <property type="protein sequence ID" value="RAI00096.1"/>
    <property type="molecule type" value="Genomic_DNA"/>
</dbReference>
<evidence type="ECO:0000259" key="10">
    <source>
        <dbReference type="Pfam" id="PF00266"/>
    </source>
</evidence>
<dbReference type="Pfam" id="PF00266">
    <property type="entry name" value="Aminotran_5"/>
    <property type="match status" value="1"/>
</dbReference>
<comment type="similarity">
    <text evidence="7">Belongs to the class-V pyridoxal-phosphate-dependent aminotransferase family. PhnW subfamily.</text>
</comment>
<evidence type="ECO:0000256" key="9">
    <source>
        <dbReference type="PIRSR" id="PIRSR000524-50"/>
    </source>
</evidence>
<dbReference type="InterPro" id="IPR015421">
    <property type="entry name" value="PyrdxlP-dep_Trfase_major"/>
</dbReference>
<gene>
    <name evidence="7" type="primary">phnW</name>
    <name evidence="11" type="ORF">DLJ53_20480</name>
</gene>
<dbReference type="PANTHER" id="PTHR42778:SF1">
    <property type="entry name" value="2-AMINOETHYLPHOSPHONATE--PYRUVATE TRANSAMINASE"/>
    <property type="match status" value="1"/>
</dbReference>
<reference evidence="11 12" key="1">
    <citation type="submission" date="2018-05" db="EMBL/GenBank/DDBJ databases">
        <title>Acuticoccus sediminis sp. nov., isolated from deep-sea sediment of Indian Ocean.</title>
        <authorList>
            <person name="Liu X."/>
            <person name="Lai Q."/>
            <person name="Du Y."/>
            <person name="Sun F."/>
            <person name="Zhang X."/>
            <person name="Wang S."/>
            <person name="Shao Z."/>
        </authorList>
    </citation>
    <scope>NUCLEOTIDE SEQUENCE [LARGE SCALE GENOMIC DNA]</scope>
    <source>
        <strain evidence="11 12">PTG4-2</strain>
    </source>
</reference>
<dbReference type="PIRSF" id="PIRSF000524">
    <property type="entry name" value="SPT"/>
    <property type="match status" value="1"/>
</dbReference>
<dbReference type="PANTHER" id="PTHR42778">
    <property type="entry name" value="2-AMINOETHYLPHOSPHONATE--PYRUVATE TRANSAMINASE"/>
    <property type="match status" value="1"/>
</dbReference>
<dbReference type="Gene3D" id="3.90.1150.10">
    <property type="entry name" value="Aspartate Aminotransferase, domain 1"/>
    <property type="match status" value="1"/>
</dbReference>
<feature type="binding site" evidence="8">
    <location>
        <position position="339"/>
    </location>
    <ligand>
        <name>substrate</name>
    </ligand>
</feature>
<feature type="domain" description="Aminotransferase class V" evidence="10">
    <location>
        <begin position="36"/>
        <end position="290"/>
    </location>
</feature>
<dbReference type="Gene3D" id="3.40.640.10">
    <property type="entry name" value="Type I PLP-dependent aspartate aminotransferase-like (Major domain)"/>
    <property type="match status" value="1"/>
</dbReference>
<evidence type="ECO:0000313" key="11">
    <source>
        <dbReference type="EMBL" id="RAI00096.1"/>
    </source>
</evidence>
<dbReference type="InterPro" id="IPR024169">
    <property type="entry name" value="SP_NH2Trfase/AEP_transaminase"/>
</dbReference>
<evidence type="ECO:0000256" key="8">
    <source>
        <dbReference type="PIRSR" id="PIRSR000524-1"/>
    </source>
</evidence>
<evidence type="ECO:0000256" key="4">
    <source>
        <dbReference type="ARBA" id="ARBA00022898"/>
    </source>
</evidence>
<evidence type="ECO:0000313" key="12">
    <source>
        <dbReference type="Proteomes" id="UP000249590"/>
    </source>
</evidence>
<dbReference type="GO" id="GO:0047304">
    <property type="term" value="F:2-aminoethylphosphonate-pyruvate transaminase activity"/>
    <property type="evidence" value="ECO:0007669"/>
    <property type="project" value="UniProtKB-UniRule"/>
</dbReference>
<comment type="subunit">
    <text evidence="7">Homodimer.</text>
</comment>
<dbReference type="GO" id="GO:0019700">
    <property type="term" value="P:organic phosphonate catabolic process"/>
    <property type="evidence" value="ECO:0007669"/>
    <property type="project" value="InterPro"/>
</dbReference>
<dbReference type="OrthoDB" id="9766472at2"/>
<dbReference type="EC" id="2.6.1.37" evidence="7"/>
<feature type="modified residue" description="N6-(pyridoxal phosphate)lysine" evidence="7 9">
    <location>
        <position position="195"/>
    </location>
</feature>
<dbReference type="AlphaFoldDB" id="A0A8B2NKS0"/>
<dbReference type="InterPro" id="IPR000192">
    <property type="entry name" value="Aminotrans_V_dom"/>
</dbReference>
<dbReference type="Proteomes" id="UP000249590">
    <property type="component" value="Unassembled WGS sequence"/>
</dbReference>
<dbReference type="NCBIfam" id="NF010006">
    <property type="entry name" value="PRK13479.1"/>
    <property type="match status" value="1"/>
</dbReference>
<dbReference type="NCBIfam" id="TIGR03301">
    <property type="entry name" value="PhnW-AepZ"/>
    <property type="match status" value="1"/>
</dbReference>
<evidence type="ECO:0000256" key="6">
    <source>
        <dbReference type="ARBA" id="ARBA00049460"/>
    </source>
</evidence>
<dbReference type="InterPro" id="IPR015422">
    <property type="entry name" value="PyrdxlP-dep_Trfase_small"/>
</dbReference>
<proteinExistence type="inferred from homology"/>
<keyword evidence="4 7" id="KW-0663">Pyridoxal phosphate</keyword>
<dbReference type="RefSeq" id="WP_111348679.1">
    <property type="nucleotide sequence ID" value="NZ_QHHQ01000004.1"/>
</dbReference>
<organism evidence="11 12">
    <name type="scientific">Acuticoccus sediminis</name>
    <dbReference type="NCBI Taxonomy" id="2184697"/>
    <lineage>
        <taxon>Bacteria</taxon>
        <taxon>Pseudomonadati</taxon>
        <taxon>Pseudomonadota</taxon>
        <taxon>Alphaproteobacteria</taxon>
        <taxon>Hyphomicrobiales</taxon>
        <taxon>Amorphaceae</taxon>
        <taxon>Acuticoccus</taxon>
    </lineage>
</organism>
<comment type="caution">
    <text evidence="11">The sequence shown here is derived from an EMBL/GenBank/DDBJ whole genome shotgun (WGS) entry which is preliminary data.</text>
</comment>
<comment type="function">
    <text evidence="7">Involved in phosphonate degradation.</text>
</comment>
<dbReference type="HAMAP" id="MF_01376">
    <property type="entry name" value="PhnW_aminotrans_5"/>
    <property type="match status" value="1"/>
</dbReference>
<comment type="cofactor">
    <cofactor evidence="1 7 9">
        <name>pyridoxal 5'-phosphate</name>
        <dbReference type="ChEBI" id="CHEBI:597326"/>
    </cofactor>
</comment>
<accession>A0A8B2NKS0</accession>
<dbReference type="SUPFAM" id="SSF53383">
    <property type="entry name" value="PLP-dependent transferases"/>
    <property type="match status" value="1"/>
</dbReference>
<evidence type="ECO:0000256" key="2">
    <source>
        <dbReference type="ARBA" id="ARBA00022576"/>
    </source>
</evidence>
<evidence type="ECO:0000256" key="7">
    <source>
        <dbReference type="HAMAP-Rule" id="MF_01376"/>
    </source>
</evidence>